<dbReference type="VEuPathDB" id="TriTrypDB:ECC02_002223"/>
<dbReference type="EMBL" id="PRFC01000020">
    <property type="protein sequence ID" value="PWV16957.1"/>
    <property type="molecule type" value="Genomic_DNA"/>
</dbReference>
<gene>
    <name evidence="5" type="ORF">C3747_20g28</name>
</gene>
<feature type="compositionally biased region" description="Low complexity" evidence="3">
    <location>
        <begin position="376"/>
        <end position="386"/>
    </location>
</feature>
<evidence type="ECO:0000313" key="5">
    <source>
        <dbReference type="EMBL" id="PWV16957.1"/>
    </source>
</evidence>
<reference evidence="5 6" key="1">
    <citation type="journal article" date="2018" name="Microb. Genom.">
        <title>Expanding an expanded genome: long-read sequencing of Trypanosoma cruzi.</title>
        <authorList>
            <person name="Berna L."/>
            <person name="Rodriguez M."/>
            <person name="Chiribao M.L."/>
            <person name="Parodi-Talice A."/>
            <person name="Pita S."/>
            <person name="Rijo G."/>
            <person name="Alvarez-Valin F."/>
            <person name="Robello C."/>
        </authorList>
    </citation>
    <scope>NUCLEOTIDE SEQUENCE [LARGE SCALE GENOMIC DNA]</scope>
    <source>
        <strain evidence="5 6">TCC</strain>
    </source>
</reference>
<keyword evidence="1" id="KW-0547">Nucleotide-binding</keyword>
<feature type="region of interest" description="Disordered" evidence="3">
    <location>
        <begin position="376"/>
        <end position="403"/>
    </location>
</feature>
<dbReference type="VEuPathDB" id="TriTrypDB:TcYC6_0098380"/>
<dbReference type="Gene3D" id="1.10.510.10">
    <property type="entry name" value="Transferase(Phosphotransferase) domain 1"/>
    <property type="match status" value="1"/>
</dbReference>
<keyword evidence="2" id="KW-0067">ATP-binding</keyword>
<dbReference type="VEuPathDB" id="TriTrypDB:TCSYLVIO_006385"/>
<dbReference type="VEuPathDB" id="TriTrypDB:C4B63_11g31"/>
<dbReference type="GO" id="GO:0004674">
    <property type="term" value="F:protein serine/threonine kinase activity"/>
    <property type="evidence" value="ECO:0007669"/>
    <property type="project" value="TreeGrafter"/>
</dbReference>
<dbReference type="AlphaFoldDB" id="A0A2V2X806"/>
<dbReference type="InterPro" id="IPR000719">
    <property type="entry name" value="Prot_kinase_dom"/>
</dbReference>
<accession>A0A2V2X806</accession>
<dbReference type="GO" id="GO:0005737">
    <property type="term" value="C:cytoplasm"/>
    <property type="evidence" value="ECO:0007669"/>
    <property type="project" value="TreeGrafter"/>
</dbReference>
<comment type="caution">
    <text evidence="5">The sequence shown here is derived from an EMBL/GenBank/DDBJ whole genome shotgun (WGS) entry which is preliminary data.</text>
</comment>
<protein>
    <recommendedName>
        <fullName evidence="4">Protein kinase domain-containing protein</fullName>
    </recommendedName>
</protein>
<name>A0A2V2X806_TRYCR</name>
<feature type="domain" description="Protein kinase" evidence="4">
    <location>
        <begin position="5"/>
        <end position="308"/>
    </location>
</feature>
<dbReference type="InterPro" id="IPR050629">
    <property type="entry name" value="STE20/SPS1-PAK"/>
</dbReference>
<dbReference type="VEuPathDB" id="TriTrypDB:TcBrA4_0082330"/>
<organism evidence="5 6">
    <name type="scientific">Trypanosoma cruzi</name>
    <dbReference type="NCBI Taxonomy" id="5693"/>
    <lineage>
        <taxon>Eukaryota</taxon>
        <taxon>Discoba</taxon>
        <taxon>Euglenozoa</taxon>
        <taxon>Kinetoplastea</taxon>
        <taxon>Metakinetoplastina</taxon>
        <taxon>Trypanosomatida</taxon>
        <taxon>Trypanosomatidae</taxon>
        <taxon>Trypanosoma</taxon>
        <taxon>Schizotrypanum</taxon>
    </lineage>
</organism>
<dbReference type="PANTHER" id="PTHR48012:SF26">
    <property type="entry name" value="SERINE_THREONINE-PROTEIN KINASE DDB_G0283821-RELATED"/>
    <property type="match status" value="1"/>
</dbReference>
<dbReference type="Proteomes" id="UP000246078">
    <property type="component" value="Unassembled WGS sequence"/>
</dbReference>
<evidence type="ECO:0000256" key="2">
    <source>
        <dbReference type="ARBA" id="ARBA00022840"/>
    </source>
</evidence>
<feature type="compositionally biased region" description="Basic and acidic residues" evidence="3">
    <location>
        <begin position="387"/>
        <end position="396"/>
    </location>
</feature>
<dbReference type="VEuPathDB" id="TriTrypDB:TcCL_ESM10122"/>
<dbReference type="VEuPathDB" id="TriTrypDB:TCDM_03992"/>
<dbReference type="GO" id="GO:0005524">
    <property type="term" value="F:ATP binding"/>
    <property type="evidence" value="ECO:0007669"/>
    <property type="project" value="UniProtKB-KW"/>
</dbReference>
<proteinExistence type="predicted"/>
<dbReference type="VEuPathDB" id="TriTrypDB:TcG_03641"/>
<evidence type="ECO:0000313" key="6">
    <source>
        <dbReference type="Proteomes" id="UP000246078"/>
    </source>
</evidence>
<evidence type="ECO:0000256" key="3">
    <source>
        <dbReference type="SAM" id="MobiDB-lite"/>
    </source>
</evidence>
<dbReference type="PROSITE" id="PS00108">
    <property type="entry name" value="PROTEIN_KINASE_ST"/>
    <property type="match status" value="1"/>
</dbReference>
<dbReference type="SUPFAM" id="SSF56112">
    <property type="entry name" value="Protein kinase-like (PK-like)"/>
    <property type="match status" value="1"/>
</dbReference>
<dbReference type="VEuPathDB" id="TriTrypDB:BCY84_13569"/>
<dbReference type="PROSITE" id="PS50011">
    <property type="entry name" value="PROTEIN_KINASE_DOM"/>
    <property type="match status" value="1"/>
</dbReference>
<sequence>MEHIRKTNKKLGVGARGVVYEGYDEERGRFVAVKEIPFFDDGGVGTGGGDDAAEEEDPTVVEERRAIVREITLMERFEHPNLVVYYGARRSAVGVQIIMELINGGSLDAIIRRQGSLRESVVRSYTHDILEGLAYLHDTARVCHRDVKPANVLITVDGRCKLTDFGVSKLLDDNVSMRTTVGTPWYMAPEVVNGNADEDVEGVEDTKRYDGEGSCKKRVHKNSYTTAADIWSLGVTVFEMISGRKPFGGEMKNPAAVLFAIASSDGTPPRLPENCEASVSLRAFLDLCFVRDARLRPKARELLSHQWFMETSGQTCHGLLGNNMRKNSSSCSNNNNNNNCSKVPGVVMPPPGSNQTSLPAPLNMLDTADIMDTESLLSPKKCSPKSQRSETKRRIPGEIGPTFASRVLDPSAVRDKNRDGGFFSSDGHYVDLPISLPLVLSPLRKKEK</sequence>
<dbReference type="CDD" id="cd06606">
    <property type="entry name" value="STKc_MAPKKK"/>
    <property type="match status" value="1"/>
</dbReference>
<dbReference type="VEuPathDB" id="TriTrypDB:Tc_MARK_5087"/>
<dbReference type="InterPro" id="IPR008271">
    <property type="entry name" value="Ser/Thr_kinase_AS"/>
</dbReference>
<dbReference type="VEuPathDB" id="TriTrypDB:TcCLB.509937.130"/>
<dbReference type="VEuPathDB" id="TriTrypDB:C3747_20g28"/>
<evidence type="ECO:0000259" key="4">
    <source>
        <dbReference type="PROSITE" id="PS50011"/>
    </source>
</evidence>
<dbReference type="SMART" id="SM00220">
    <property type="entry name" value="S_TKc"/>
    <property type="match status" value="1"/>
</dbReference>
<evidence type="ECO:0000256" key="1">
    <source>
        <dbReference type="ARBA" id="ARBA00022741"/>
    </source>
</evidence>
<dbReference type="Pfam" id="PF00069">
    <property type="entry name" value="Pkinase"/>
    <property type="match status" value="2"/>
</dbReference>
<dbReference type="InterPro" id="IPR011009">
    <property type="entry name" value="Kinase-like_dom_sf"/>
</dbReference>
<dbReference type="VEuPathDB" id="TriTrypDB:TcCLB.504047.60"/>
<dbReference type="PANTHER" id="PTHR48012">
    <property type="entry name" value="STERILE20-LIKE KINASE, ISOFORM B-RELATED"/>
    <property type="match status" value="1"/>
</dbReference>